<comment type="caution">
    <text evidence="1">The sequence shown here is derived from an EMBL/GenBank/DDBJ whole genome shotgun (WGS) entry which is preliminary data.</text>
</comment>
<dbReference type="InterPro" id="IPR036869">
    <property type="entry name" value="J_dom_sf"/>
</dbReference>
<sequence length="153" mass="16191">MRALEALELDSDADFDAVKAAWRRLAKANHPDVRPGDADAAVRGAARVAPQLKHVPSAWSGAVLVCGKCSKKIDGGFGKKGRTPLAKVLRKILGLKKGRKAPLGVVETRCLGVCPRGAVALIDGRDPHRWLVVPQGADVAELAARLAPQPDAR</sequence>
<dbReference type="AlphaFoldDB" id="A0A2A2KIX0"/>
<proteinExistence type="predicted"/>
<reference evidence="1 2" key="1">
    <citation type="journal article" date="2017" name="Curr. Biol.">
        <title>Genome architecture and evolution of a unichromosomal asexual nematode.</title>
        <authorList>
            <person name="Fradin H."/>
            <person name="Zegar C."/>
            <person name="Gutwein M."/>
            <person name="Lucas J."/>
            <person name="Kovtun M."/>
            <person name="Corcoran D."/>
            <person name="Baugh L.R."/>
            <person name="Kiontke K."/>
            <person name="Gunsalus K."/>
            <person name="Fitch D.H."/>
            <person name="Piano F."/>
        </authorList>
    </citation>
    <scope>NUCLEOTIDE SEQUENCE [LARGE SCALE GENOMIC DNA]</scope>
    <source>
        <strain evidence="1">PF1309</strain>
    </source>
</reference>
<dbReference type="SUPFAM" id="SSF46565">
    <property type="entry name" value="Chaperone J-domain"/>
    <property type="match status" value="1"/>
</dbReference>
<dbReference type="CDD" id="cd02980">
    <property type="entry name" value="TRX_Fd_family"/>
    <property type="match status" value="1"/>
</dbReference>
<dbReference type="InterPro" id="IPR001623">
    <property type="entry name" value="DnaJ_domain"/>
</dbReference>
<dbReference type="Gene3D" id="1.10.287.110">
    <property type="entry name" value="DnaJ domain"/>
    <property type="match status" value="1"/>
</dbReference>
<dbReference type="CDD" id="cd06257">
    <property type="entry name" value="DnaJ"/>
    <property type="match status" value="1"/>
</dbReference>
<keyword evidence="2" id="KW-1185">Reference proteome</keyword>
<gene>
    <name evidence="1" type="ORF">WR25_18818</name>
</gene>
<evidence type="ECO:0000313" key="2">
    <source>
        <dbReference type="Proteomes" id="UP000218231"/>
    </source>
</evidence>
<accession>A0A2A2KIX0</accession>
<dbReference type="Proteomes" id="UP000218231">
    <property type="component" value="Unassembled WGS sequence"/>
</dbReference>
<dbReference type="OrthoDB" id="10250354at2759"/>
<protein>
    <recommendedName>
        <fullName evidence="3">J domain-containing protein</fullName>
    </recommendedName>
</protein>
<name>A0A2A2KIX0_9BILA</name>
<organism evidence="1 2">
    <name type="scientific">Diploscapter pachys</name>
    <dbReference type="NCBI Taxonomy" id="2018661"/>
    <lineage>
        <taxon>Eukaryota</taxon>
        <taxon>Metazoa</taxon>
        <taxon>Ecdysozoa</taxon>
        <taxon>Nematoda</taxon>
        <taxon>Chromadorea</taxon>
        <taxon>Rhabditida</taxon>
        <taxon>Rhabditina</taxon>
        <taxon>Rhabditomorpha</taxon>
        <taxon>Rhabditoidea</taxon>
        <taxon>Rhabditidae</taxon>
        <taxon>Diploscapter</taxon>
    </lineage>
</organism>
<evidence type="ECO:0008006" key="3">
    <source>
        <dbReference type="Google" id="ProtNLM"/>
    </source>
</evidence>
<dbReference type="EMBL" id="LIAE01008460">
    <property type="protein sequence ID" value="PAV73857.1"/>
    <property type="molecule type" value="Genomic_DNA"/>
</dbReference>
<evidence type="ECO:0000313" key="1">
    <source>
        <dbReference type="EMBL" id="PAV73857.1"/>
    </source>
</evidence>